<dbReference type="AlphaFoldDB" id="A0A2P2Q4E0"/>
<sequence>MEKIIRRHQHRLFTRNKLKCKSQDNKLSLAD</sequence>
<protein>
    <submittedName>
        <fullName evidence="1">Uncharacterized protein</fullName>
    </submittedName>
</protein>
<reference evidence="1" key="1">
    <citation type="submission" date="2018-02" db="EMBL/GenBank/DDBJ databases">
        <title>Rhizophora mucronata_Transcriptome.</title>
        <authorList>
            <person name="Meera S.P."/>
            <person name="Sreeshan A."/>
            <person name="Augustine A."/>
        </authorList>
    </citation>
    <scope>NUCLEOTIDE SEQUENCE</scope>
    <source>
        <tissue evidence="1">Leaf</tissue>
    </source>
</reference>
<accession>A0A2P2Q4E0</accession>
<dbReference type="EMBL" id="GGEC01081362">
    <property type="protein sequence ID" value="MBX61846.1"/>
    <property type="molecule type" value="Transcribed_RNA"/>
</dbReference>
<name>A0A2P2Q4E0_RHIMU</name>
<proteinExistence type="predicted"/>
<organism evidence="1">
    <name type="scientific">Rhizophora mucronata</name>
    <name type="common">Asiatic mangrove</name>
    <dbReference type="NCBI Taxonomy" id="61149"/>
    <lineage>
        <taxon>Eukaryota</taxon>
        <taxon>Viridiplantae</taxon>
        <taxon>Streptophyta</taxon>
        <taxon>Embryophyta</taxon>
        <taxon>Tracheophyta</taxon>
        <taxon>Spermatophyta</taxon>
        <taxon>Magnoliopsida</taxon>
        <taxon>eudicotyledons</taxon>
        <taxon>Gunneridae</taxon>
        <taxon>Pentapetalae</taxon>
        <taxon>rosids</taxon>
        <taxon>fabids</taxon>
        <taxon>Malpighiales</taxon>
        <taxon>Rhizophoraceae</taxon>
        <taxon>Rhizophora</taxon>
    </lineage>
</organism>
<evidence type="ECO:0000313" key="1">
    <source>
        <dbReference type="EMBL" id="MBX61846.1"/>
    </source>
</evidence>